<keyword evidence="1" id="KW-0479">Metal-binding</keyword>
<feature type="compositionally biased region" description="Low complexity" evidence="2">
    <location>
        <begin position="203"/>
        <end position="230"/>
    </location>
</feature>
<evidence type="ECO:0000259" key="3">
    <source>
        <dbReference type="PROSITE" id="PS50157"/>
    </source>
</evidence>
<keyword evidence="5" id="KW-1185">Reference proteome</keyword>
<dbReference type="SMART" id="SM00355">
    <property type="entry name" value="ZnF_C2H2"/>
    <property type="match status" value="3"/>
</dbReference>
<name>A0A5C3Q988_9AGAR</name>
<feature type="domain" description="C2H2-type" evidence="3">
    <location>
        <begin position="278"/>
        <end position="307"/>
    </location>
</feature>
<dbReference type="OrthoDB" id="8117402at2759"/>
<keyword evidence="1" id="KW-0863">Zinc-finger</keyword>
<feature type="region of interest" description="Disordered" evidence="2">
    <location>
        <begin position="196"/>
        <end position="230"/>
    </location>
</feature>
<accession>A0A5C3Q988</accession>
<dbReference type="InterPro" id="IPR013087">
    <property type="entry name" value="Znf_C2H2_type"/>
</dbReference>
<protein>
    <recommendedName>
        <fullName evidence="3">C2H2-type domain-containing protein</fullName>
    </recommendedName>
</protein>
<dbReference type="STRING" id="1884261.A0A5C3Q988"/>
<evidence type="ECO:0000313" key="4">
    <source>
        <dbReference type="EMBL" id="TFK98331.1"/>
    </source>
</evidence>
<dbReference type="InterPro" id="IPR036236">
    <property type="entry name" value="Znf_C2H2_sf"/>
</dbReference>
<dbReference type="AlphaFoldDB" id="A0A5C3Q988"/>
<dbReference type="GO" id="GO:0008270">
    <property type="term" value="F:zinc ion binding"/>
    <property type="evidence" value="ECO:0007669"/>
    <property type="project" value="UniProtKB-KW"/>
</dbReference>
<evidence type="ECO:0000313" key="5">
    <source>
        <dbReference type="Proteomes" id="UP000305067"/>
    </source>
</evidence>
<proteinExistence type="predicted"/>
<dbReference type="EMBL" id="ML178840">
    <property type="protein sequence ID" value="TFK98331.1"/>
    <property type="molecule type" value="Genomic_DNA"/>
</dbReference>
<dbReference type="SUPFAM" id="SSF57667">
    <property type="entry name" value="beta-beta-alpha zinc fingers"/>
    <property type="match status" value="1"/>
</dbReference>
<organism evidence="4 5">
    <name type="scientific">Pterulicium gracile</name>
    <dbReference type="NCBI Taxonomy" id="1884261"/>
    <lineage>
        <taxon>Eukaryota</taxon>
        <taxon>Fungi</taxon>
        <taxon>Dikarya</taxon>
        <taxon>Basidiomycota</taxon>
        <taxon>Agaricomycotina</taxon>
        <taxon>Agaricomycetes</taxon>
        <taxon>Agaricomycetidae</taxon>
        <taxon>Agaricales</taxon>
        <taxon>Pleurotineae</taxon>
        <taxon>Pterulaceae</taxon>
        <taxon>Pterulicium</taxon>
    </lineage>
</organism>
<reference evidence="4 5" key="1">
    <citation type="journal article" date="2019" name="Nat. Ecol. Evol.">
        <title>Megaphylogeny resolves global patterns of mushroom evolution.</title>
        <authorList>
            <person name="Varga T."/>
            <person name="Krizsan K."/>
            <person name="Foldi C."/>
            <person name="Dima B."/>
            <person name="Sanchez-Garcia M."/>
            <person name="Sanchez-Ramirez S."/>
            <person name="Szollosi G.J."/>
            <person name="Szarkandi J.G."/>
            <person name="Papp V."/>
            <person name="Albert L."/>
            <person name="Andreopoulos W."/>
            <person name="Angelini C."/>
            <person name="Antonin V."/>
            <person name="Barry K.W."/>
            <person name="Bougher N.L."/>
            <person name="Buchanan P."/>
            <person name="Buyck B."/>
            <person name="Bense V."/>
            <person name="Catcheside P."/>
            <person name="Chovatia M."/>
            <person name="Cooper J."/>
            <person name="Damon W."/>
            <person name="Desjardin D."/>
            <person name="Finy P."/>
            <person name="Geml J."/>
            <person name="Haridas S."/>
            <person name="Hughes K."/>
            <person name="Justo A."/>
            <person name="Karasinski D."/>
            <person name="Kautmanova I."/>
            <person name="Kiss B."/>
            <person name="Kocsube S."/>
            <person name="Kotiranta H."/>
            <person name="LaButti K.M."/>
            <person name="Lechner B.E."/>
            <person name="Liimatainen K."/>
            <person name="Lipzen A."/>
            <person name="Lukacs Z."/>
            <person name="Mihaltcheva S."/>
            <person name="Morgado L.N."/>
            <person name="Niskanen T."/>
            <person name="Noordeloos M.E."/>
            <person name="Ohm R.A."/>
            <person name="Ortiz-Santana B."/>
            <person name="Ovrebo C."/>
            <person name="Racz N."/>
            <person name="Riley R."/>
            <person name="Savchenko A."/>
            <person name="Shiryaev A."/>
            <person name="Soop K."/>
            <person name="Spirin V."/>
            <person name="Szebenyi C."/>
            <person name="Tomsovsky M."/>
            <person name="Tulloss R.E."/>
            <person name="Uehling J."/>
            <person name="Grigoriev I.V."/>
            <person name="Vagvolgyi C."/>
            <person name="Papp T."/>
            <person name="Martin F.M."/>
            <person name="Miettinen O."/>
            <person name="Hibbett D.S."/>
            <person name="Nagy L.G."/>
        </authorList>
    </citation>
    <scope>NUCLEOTIDE SEQUENCE [LARGE SCALE GENOMIC DNA]</scope>
    <source>
        <strain evidence="4 5">CBS 309.79</strain>
    </source>
</reference>
<feature type="region of interest" description="Disordered" evidence="2">
    <location>
        <begin position="252"/>
        <end position="275"/>
    </location>
</feature>
<evidence type="ECO:0000256" key="1">
    <source>
        <dbReference type="PROSITE-ProRule" id="PRU00042"/>
    </source>
</evidence>
<dbReference type="Gene3D" id="3.30.160.60">
    <property type="entry name" value="Classic Zinc Finger"/>
    <property type="match status" value="1"/>
</dbReference>
<dbReference type="Proteomes" id="UP000305067">
    <property type="component" value="Unassembled WGS sequence"/>
</dbReference>
<keyword evidence="1" id="KW-0862">Zinc</keyword>
<evidence type="ECO:0000256" key="2">
    <source>
        <dbReference type="SAM" id="MobiDB-lite"/>
    </source>
</evidence>
<dbReference type="PROSITE" id="PS50157">
    <property type="entry name" value="ZINC_FINGER_C2H2_2"/>
    <property type="match status" value="1"/>
</dbReference>
<dbReference type="PROSITE" id="PS00028">
    <property type="entry name" value="ZINC_FINGER_C2H2_1"/>
    <property type="match status" value="1"/>
</dbReference>
<sequence length="379" mass="41671">MQVVIRPDRFLDLGCDFEPNPEAPLVMQAPSLHSSDHAIYFKTERDHQGALLRVYISSTVNERPRFQQQLRDGVYPTRGLVNQPFRPPPSMPCYLPEVVDRGSFPCHVFESCGPPAPLHPSVPGCSTLLHDLSSLHHALDAEEPLANELILSLHGDGLGDHDAFDFGSATTAVSMGTGPEAFAPFDLGLSHSGEPLSSRLRASPESFSSYSPQSQSPQSSDSSADSQWPTSETTACTTRFCNIVPEMLAYVSPEPSDYGEEDSAPGSPGRQGAKRRRYSCGITGCTRRFTSRYTLKIHQEAHRPKEKTLHRCTAGCMELFSRQHDRLRHEVAKHGKVCEWVCGSCQRFFSSSRTLERHKCPVSAGIGLPQSGLSSMVDS</sequence>
<gene>
    <name evidence="4" type="ORF">BDV98DRAFT_595834</name>
</gene>